<evidence type="ECO:0000313" key="4">
    <source>
        <dbReference type="Proteomes" id="UP001190825"/>
    </source>
</evidence>
<gene>
    <name evidence="2" type="ORF">BMJ33_33020</name>
    <name evidence="3" type="ORF">EMEDMD4_50082</name>
</gene>
<evidence type="ECO:0000313" key="2">
    <source>
        <dbReference type="EMBL" id="PLT92430.1"/>
    </source>
</evidence>
<dbReference type="InterPro" id="IPR041649">
    <property type="entry name" value="NepR"/>
</dbReference>
<evidence type="ECO:0000259" key="1">
    <source>
        <dbReference type="Pfam" id="PF18557"/>
    </source>
</evidence>
<dbReference type="RefSeq" id="WP_011974545.1">
    <property type="nucleotide sequence ID" value="NZ_ATYC01000022.1"/>
</dbReference>
<name>A0A508X6C9_9HYPH</name>
<feature type="domain" description="Anti-sigma factor NepR" evidence="1">
    <location>
        <begin position="24"/>
        <end position="57"/>
    </location>
</feature>
<protein>
    <recommendedName>
        <fullName evidence="1">Anti-sigma factor NepR domain-containing protein</fullName>
    </recommendedName>
</protein>
<proteinExistence type="predicted"/>
<evidence type="ECO:0000313" key="3">
    <source>
        <dbReference type="EMBL" id="VTZ63405.1"/>
    </source>
</evidence>
<reference evidence="3" key="3">
    <citation type="submission" date="2019-06" db="EMBL/GenBank/DDBJ databases">
        <authorList>
            <person name="Le Quere A."/>
            <person name="Colella S."/>
        </authorList>
    </citation>
    <scope>NUCLEOTIDE SEQUENCE</scope>
    <source>
        <strain evidence="3">EmedicaeMD41</strain>
    </source>
</reference>
<accession>A0A508X6C9</accession>
<dbReference type="GeneID" id="61613179"/>
<keyword evidence="4" id="KW-1185">Reference proteome</keyword>
<organism evidence="3">
    <name type="scientific">Sinorhizobium medicae</name>
    <dbReference type="NCBI Taxonomy" id="110321"/>
    <lineage>
        <taxon>Bacteria</taxon>
        <taxon>Pseudomonadati</taxon>
        <taxon>Pseudomonadota</taxon>
        <taxon>Alphaproteobacteria</taxon>
        <taxon>Hyphomicrobiales</taxon>
        <taxon>Rhizobiaceae</taxon>
        <taxon>Sinorhizobium/Ensifer group</taxon>
        <taxon>Sinorhizobium</taxon>
    </lineage>
</organism>
<dbReference type="Proteomes" id="UP000507954">
    <property type="component" value="Unassembled WGS sequence"/>
</dbReference>
<dbReference type="Pfam" id="PF18557">
    <property type="entry name" value="NepR"/>
    <property type="match status" value="1"/>
</dbReference>
<sequence>MKKSSKSGGTPAWLARAEATQANNQIASKLKMLYQAVEHEPVPQHFLDLLHRLDEAEERPRADR</sequence>
<dbReference type="AlphaFoldDB" id="A0A508X6C9"/>
<dbReference type="EMBL" id="NBUC01000181">
    <property type="protein sequence ID" value="PLT92430.1"/>
    <property type="molecule type" value="Genomic_DNA"/>
</dbReference>
<dbReference type="EMBL" id="CABFNB010000117">
    <property type="protein sequence ID" value="VTZ63405.1"/>
    <property type="molecule type" value="Genomic_DNA"/>
</dbReference>
<reference evidence="2 4" key="2">
    <citation type="journal article" date="2018" name="FEMS Microbiol. Ecol.">
        <title>Co-invading symbiotic mutualists of Medicago polymorpha retain high ancestral diversity and contain diverse accessory genomes.</title>
        <authorList>
            <person name="Porter S.S."/>
            <person name="Faber-Hammond J.J."/>
            <person name="Friesen M.L."/>
        </authorList>
    </citation>
    <scope>NUCLEOTIDE SEQUENCE [LARGE SCALE GENOMIC DNA]</scope>
    <source>
        <strain evidence="2 4">Str16</strain>
    </source>
</reference>
<reference evidence="2" key="1">
    <citation type="submission" date="2017-04" db="EMBL/GenBank/DDBJ databases">
        <authorList>
            <person name="Porter S."/>
            <person name="Friesen M.L."/>
            <person name="Faber-Hammond J."/>
        </authorList>
    </citation>
    <scope>NUCLEOTIDE SEQUENCE</scope>
    <source>
        <strain evidence="2">Str16</strain>
    </source>
</reference>
<dbReference type="Proteomes" id="UP001190825">
    <property type="component" value="Unassembled WGS sequence"/>
</dbReference>